<dbReference type="InterPro" id="IPR003607">
    <property type="entry name" value="HD/PDEase_dom"/>
</dbReference>
<keyword evidence="12" id="KW-0170">Cobalt</keyword>
<keyword evidence="9" id="KW-0479">Metal-binding</keyword>
<evidence type="ECO:0000256" key="2">
    <source>
        <dbReference type="ARBA" id="ARBA00001936"/>
    </source>
</evidence>
<comment type="similarity">
    <text evidence="6">Belongs to the HDDC2 family.</text>
</comment>
<dbReference type="GO" id="GO:0005737">
    <property type="term" value="C:cytoplasm"/>
    <property type="evidence" value="ECO:0007669"/>
    <property type="project" value="TreeGrafter"/>
</dbReference>
<evidence type="ECO:0000256" key="7">
    <source>
        <dbReference type="ARBA" id="ARBA00011738"/>
    </source>
</evidence>
<comment type="cofactor">
    <cofactor evidence="4">
        <name>Mg(2+)</name>
        <dbReference type="ChEBI" id="CHEBI:18420"/>
    </cofactor>
</comment>
<organism evidence="14 15">
    <name type="scientific">Protomyces lactucae-debilis</name>
    <dbReference type="NCBI Taxonomy" id="2754530"/>
    <lineage>
        <taxon>Eukaryota</taxon>
        <taxon>Fungi</taxon>
        <taxon>Dikarya</taxon>
        <taxon>Ascomycota</taxon>
        <taxon>Taphrinomycotina</taxon>
        <taxon>Taphrinomycetes</taxon>
        <taxon>Taphrinales</taxon>
        <taxon>Protomycetaceae</taxon>
        <taxon>Protomyces</taxon>
    </lineage>
</organism>
<comment type="function">
    <text evidence="5">Catalyzes the dephosphorylation of the nucleoside 5'-monophosphates deoxyadenosine monophosphate (dAMP), deoxycytidine monophosphate (dCMP), deoxyguanosine monophosphate (dGMP) and deoxythymidine monophosphate (dTMP).</text>
</comment>
<evidence type="ECO:0000256" key="5">
    <source>
        <dbReference type="ARBA" id="ARBA00004074"/>
    </source>
</evidence>
<evidence type="ECO:0000256" key="8">
    <source>
        <dbReference type="ARBA" id="ARBA00012964"/>
    </source>
</evidence>
<dbReference type="OMA" id="TWRLCLM"/>
<dbReference type="Gene3D" id="1.10.3210.10">
    <property type="entry name" value="Hypothetical protein af1432"/>
    <property type="match status" value="1"/>
</dbReference>
<dbReference type="SUPFAM" id="SSF109604">
    <property type="entry name" value="HD-domain/PDEase-like"/>
    <property type="match status" value="1"/>
</dbReference>
<comment type="caution">
    <text evidence="14">The sequence shown here is derived from an EMBL/GenBank/DDBJ whole genome shotgun (WGS) entry which is preliminary data.</text>
</comment>
<dbReference type="Pfam" id="PF13023">
    <property type="entry name" value="HD_3"/>
    <property type="match status" value="1"/>
</dbReference>
<dbReference type="OrthoDB" id="10254258at2759"/>
<feature type="domain" description="HD/PDEase" evidence="13">
    <location>
        <begin position="34"/>
        <end position="153"/>
    </location>
</feature>
<evidence type="ECO:0000313" key="14">
    <source>
        <dbReference type="EMBL" id="ORY83646.1"/>
    </source>
</evidence>
<sequence length="223" mass="25432">MLMQNTSTVLPFVHLLEKLKTTKRAGWLNESLCNTESIADHMYRMAMLTLLCNDPALDKTRMMALALVHDLAEAIVGDITPRDNVPKLEKQRLEQAAMEHICTVTLPVGHAGARRDIMSLFEEYEERASPEARYVKDLDTFELLVQVTEYEVREGFRKNLGHFLDGKETISHPQVRAWRDEALKERDAHWHKFKMGEAAQESNDTVRAVKQALEAEADQVATS</sequence>
<keyword evidence="10" id="KW-0378">Hydrolase</keyword>
<comment type="subunit">
    <text evidence="7">Homodimer.</text>
</comment>
<accession>A0A1Y2FK97</accession>
<dbReference type="EC" id="3.1.3.89" evidence="8"/>
<evidence type="ECO:0000256" key="9">
    <source>
        <dbReference type="ARBA" id="ARBA00022723"/>
    </source>
</evidence>
<evidence type="ECO:0000256" key="11">
    <source>
        <dbReference type="ARBA" id="ARBA00022842"/>
    </source>
</evidence>
<evidence type="ECO:0000259" key="13">
    <source>
        <dbReference type="SMART" id="SM00471"/>
    </source>
</evidence>
<dbReference type="EMBL" id="MCFI01000007">
    <property type="protein sequence ID" value="ORY83646.1"/>
    <property type="molecule type" value="Genomic_DNA"/>
</dbReference>
<evidence type="ECO:0000256" key="6">
    <source>
        <dbReference type="ARBA" id="ARBA00009999"/>
    </source>
</evidence>
<evidence type="ECO:0000256" key="4">
    <source>
        <dbReference type="ARBA" id="ARBA00001946"/>
    </source>
</evidence>
<dbReference type="InterPro" id="IPR006674">
    <property type="entry name" value="HD_domain"/>
</dbReference>
<evidence type="ECO:0000313" key="15">
    <source>
        <dbReference type="Proteomes" id="UP000193685"/>
    </source>
</evidence>
<dbReference type="Proteomes" id="UP000193685">
    <property type="component" value="Unassembled WGS sequence"/>
</dbReference>
<evidence type="ECO:0000256" key="3">
    <source>
        <dbReference type="ARBA" id="ARBA00001941"/>
    </source>
</evidence>
<keyword evidence="15" id="KW-1185">Reference proteome</keyword>
<comment type="cofactor">
    <cofactor evidence="2">
        <name>Mn(2+)</name>
        <dbReference type="ChEBI" id="CHEBI:29035"/>
    </cofactor>
</comment>
<dbReference type="GO" id="GO:0009159">
    <property type="term" value="P:deoxyribonucleoside monophosphate catabolic process"/>
    <property type="evidence" value="ECO:0007669"/>
    <property type="project" value="UniProtKB-ARBA"/>
</dbReference>
<dbReference type="SMART" id="SM00471">
    <property type="entry name" value="HDc"/>
    <property type="match status" value="1"/>
</dbReference>
<dbReference type="STRING" id="56484.A0A1Y2FK97"/>
<comment type="catalytic activity">
    <reaction evidence="1">
        <text>a 2'-deoxyribonucleoside 5'-phosphate + H2O = a 2'-deoxyribonucleoside + phosphate</text>
        <dbReference type="Rhea" id="RHEA:36167"/>
        <dbReference type="ChEBI" id="CHEBI:15377"/>
        <dbReference type="ChEBI" id="CHEBI:18274"/>
        <dbReference type="ChEBI" id="CHEBI:43474"/>
        <dbReference type="ChEBI" id="CHEBI:65317"/>
        <dbReference type="EC" id="3.1.3.89"/>
    </reaction>
</comment>
<dbReference type="FunFam" id="1.10.3210.10:FF:000011">
    <property type="entry name" value="HD domain-containing protein 2"/>
    <property type="match status" value="1"/>
</dbReference>
<protein>
    <recommendedName>
        <fullName evidence="8">5'-deoxynucleotidase</fullName>
        <ecNumber evidence="8">3.1.3.89</ecNumber>
    </recommendedName>
</protein>
<evidence type="ECO:0000256" key="1">
    <source>
        <dbReference type="ARBA" id="ARBA00001638"/>
    </source>
</evidence>
<evidence type="ECO:0000256" key="10">
    <source>
        <dbReference type="ARBA" id="ARBA00022801"/>
    </source>
</evidence>
<evidence type="ECO:0000256" key="12">
    <source>
        <dbReference type="ARBA" id="ARBA00023285"/>
    </source>
</evidence>
<dbReference type="RefSeq" id="XP_040725941.1">
    <property type="nucleotide sequence ID" value="XM_040869078.1"/>
</dbReference>
<dbReference type="GO" id="GO:0046872">
    <property type="term" value="F:metal ion binding"/>
    <property type="evidence" value="ECO:0007669"/>
    <property type="project" value="UniProtKB-KW"/>
</dbReference>
<keyword evidence="11" id="KW-0460">Magnesium</keyword>
<dbReference type="GeneID" id="63785677"/>
<comment type="cofactor">
    <cofactor evidence="3">
        <name>Co(2+)</name>
        <dbReference type="ChEBI" id="CHEBI:48828"/>
    </cofactor>
</comment>
<proteinExistence type="inferred from homology"/>
<dbReference type="AlphaFoldDB" id="A0A1Y2FK97"/>
<dbReference type="PANTHER" id="PTHR11845:SF13">
    <property type="entry name" value="5'-DEOXYNUCLEOTIDASE HDDC2"/>
    <property type="match status" value="1"/>
</dbReference>
<dbReference type="InterPro" id="IPR039356">
    <property type="entry name" value="YfbR/HDDC2"/>
</dbReference>
<reference evidence="14 15" key="1">
    <citation type="submission" date="2016-07" db="EMBL/GenBank/DDBJ databases">
        <title>Pervasive Adenine N6-methylation of Active Genes in Fungi.</title>
        <authorList>
            <consortium name="DOE Joint Genome Institute"/>
            <person name="Mondo S.J."/>
            <person name="Dannebaum R.O."/>
            <person name="Kuo R.C."/>
            <person name="Labutti K."/>
            <person name="Haridas S."/>
            <person name="Kuo A."/>
            <person name="Salamov A."/>
            <person name="Ahrendt S.R."/>
            <person name="Lipzen A."/>
            <person name="Sullivan W."/>
            <person name="Andreopoulos W.B."/>
            <person name="Clum A."/>
            <person name="Lindquist E."/>
            <person name="Daum C."/>
            <person name="Ramamoorthy G.K."/>
            <person name="Gryganskyi A."/>
            <person name="Culley D."/>
            <person name="Magnuson J.K."/>
            <person name="James T.Y."/>
            <person name="O'Malley M.A."/>
            <person name="Stajich J.E."/>
            <person name="Spatafora J.W."/>
            <person name="Visel A."/>
            <person name="Grigoriev I.V."/>
        </authorList>
    </citation>
    <scope>NUCLEOTIDE SEQUENCE [LARGE SCALE GENOMIC DNA]</scope>
    <source>
        <strain evidence="14 15">12-1054</strain>
    </source>
</reference>
<dbReference type="GO" id="GO:0002953">
    <property type="term" value="F:5'-deoxynucleotidase activity"/>
    <property type="evidence" value="ECO:0007669"/>
    <property type="project" value="UniProtKB-EC"/>
</dbReference>
<dbReference type="PANTHER" id="PTHR11845">
    <property type="entry name" value="5'-DEOXYNUCLEOTIDASE HDDC2"/>
    <property type="match status" value="1"/>
</dbReference>
<name>A0A1Y2FK97_PROLT</name>
<gene>
    <name evidence="14" type="ORF">BCR37DRAFT_378612</name>
</gene>